<keyword evidence="1" id="KW-0472">Membrane</keyword>
<reference evidence="2" key="1">
    <citation type="submission" date="2020-05" db="EMBL/GenBank/DDBJ databases">
        <authorList>
            <person name="Chiriac C."/>
            <person name="Salcher M."/>
            <person name="Ghai R."/>
            <person name="Kavagutti S V."/>
        </authorList>
    </citation>
    <scope>NUCLEOTIDE SEQUENCE</scope>
</reference>
<proteinExistence type="predicted"/>
<keyword evidence="1" id="KW-1133">Transmembrane helix</keyword>
<dbReference type="EMBL" id="LR797824">
    <property type="protein sequence ID" value="CAB4241797.1"/>
    <property type="molecule type" value="Genomic_DNA"/>
</dbReference>
<gene>
    <name evidence="2" type="ORF">UFOVP71_335</name>
</gene>
<protein>
    <submittedName>
        <fullName evidence="2">Uncharacterized protein</fullName>
    </submittedName>
</protein>
<feature type="transmembrane region" description="Helical" evidence="1">
    <location>
        <begin position="7"/>
        <end position="25"/>
    </location>
</feature>
<keyword evidence="1" id="KW-0812">Transmembrane</keyword>
<name>A0A6J5TD03_9CAUD</name>
<organism evidence="2">
    <name type="scientific">uncultured Caudovirales phage</name>
    <dbReference type="NCBI Taxonomy" id="2100421"/>
    <lineage>
        <taxon>Viruses</taxon>
        <taxon>Duplodnaviria</taxon>
        <taxon>Heunggongvirae</taxon>
        <taxon>Uroviricota</taxon>
        <taxon>Caudoviricetes</taxon>
        <taxon>Peduoviridae</taxon>
        <taxon>Maltschvirus</taxon>
        <taxon>Maltschvirus maltsch</taxon>
    </lineage>
</organism>
<evidence type="ECO:0000256" key="1">
    <source>
        <dbReference type="SAM" id="Phobius"/>
    </source>
</evidence>
<evidence type="ECO:0000313" key="2">
    <source>
        <dbReference type="EMBL" id="CAB4241797.1"/>
    </source>
</evidence>
<sequence>MMHNFKMWYIRNATEITWFIIGWMTVEGFNSLAKGDYVNASISLGLAFLNYMLYKR</sequence>
<accession>A0A6J5TD03</accession>
<feature type="transmembrane region" description="Helical" evidence="1">
    <location>
        <begin position="37"/>
        <end position="54"/>
    </location>
</feature>